<accession>A0AAD5XMH4</accession>
<evidence type="ECO:0000313" key="3">
    <source>
        <dbReference type="Proteomes" id="UP001212152"/>
    </source>
</evidence>
<keyword evidence="1" id="KW-0812">Transmembrane</keyword>
<feature type="transmembrane region" description="Helical" evidence="1">
    <location>
        <begin position="34"/>
        <end position="59"/>
    </location>
</feature>
<feature type="transmembrane region" description="Helical" evidence="1">
    <location>
        <begin position="212"/>
        <end position="231"/>
    </location>
</feature>
<gene>
    <name evidence="2" type="ORF">HDU87_004466</name>
</gene>
<dbReference type="AlphaFoldDB" id="A0AAD5XMH4"/>
<comment type="caution">
    <text evidence="2">The sequence shown here is derived from an EMBL/GenBank/DDBJ whole genome shotgun (WGS) entry which is preliminary data.</text>
</comment>
<protein>
    <submittedName>
        <fullName evidence="2">Uncharacterized protein</fullName>
    </submittedName>
</protein>
<dbReference type="Proteomes" id="UP001212152">
    <property type="component" value="Unassembled WGS sequence"/>
</dbReference>
<keyword evidence="3" id="KW-1185">Reference proteome</keyword>
<feature type="transmembrane region" description="Helical" evidence="1">
    <location>
        <begin position="454"/>
        <end position="473"/>
    </location>
</feature>
<feature type="transmembrane region" description="Helical" evidence="1">
    <location>
        <begin position="251"/>
        <end position="271"/>
    </location>
</feature>
<reference evidence="2" key="1">
    <citation type="submission" date="2020-05" db="EMBL/GenBank/DDBJ databases">
        <title>Phylogenomic resolution of chytrid fungi.</title>
        <authorList>
            <person name="Stajich J.E."/>
            <person name="Amses K."/>
            <person name="Simmons R."/>
            <person name="Seto K."/>
            <person name="Myers J."/>
            <person name="Bonds A."/>
            <person name="Quandt C.A."/>
            <person name="Barry K."/>
            <person name="Liu P."/>
            <person name="Grigoriev I."/>
            <person name="Longcore J.E."/>
            <person name="James T.Y."/>
        </authorList>
    </citation>
    <scope>NUCLEOTIDE SEQUENCE</scope>
    <source>
        <strain evidence="2">JEL0379</strain>
    </source>
</reference>
<evidence type="ECO:0000256" key="1">
    <source>
        <dbReference type="SAM" id="Phobius"/>
    </source>
</evidence>
<feature type="transmembrane region" description="Helical" evidence="1">
    <location>
        <begin position="426"/>
        <end position="448"/>
    </location>
</feature>
<proteinExistence type="predicted"/>
<feature type="transmembrane region" description="Helical" evidence="1">
    <location>
        <begin position="278"/>
        <end position="297"/>
    </location>
</feature>
<sequence>MSPEPPPPGRPPFSARVRTAVYCLVTGLFLVSPFSILTACILYVFLMLAVAAYAAYIALKEFIREDLLKGTAFAWDATDADASAVANPGAISDEIDLPAFLRNSQVLQTLFLGPPLLVYVSSRGAVTAALHLVRWTFWQTVFAVPSLARGVRWTAVAMFNLAQDIGGVVQTVWTFMKRPVVEIATTIAGVAKSCANACLAVARAFRQLAEDAVALAYRAAVMAWTAAAALVRPFTLFASAIYEFITPPIRAVVRGMHIAVYYTLSLLEPIVARITNSLLCFASSIGPALSALIAGIARLGEKALALADAYVLPPIKQLAAVAISSLATLQTFLSFTLAACATAARRVMTGIIHPFAVMFPRMASAIHATFARMGIYAFVINLPDQLVHLLDAACHSLETGISYVARLTWRVTMRVHALASPIFRALLTAVTPLWAAALTLAAWCFSVAESYTQAAANAARAALAAVGVVYLWALTEVERAAHRAVKAGDTVGQHIARLGSASSSPVVKLSAKLD</sequence>
<keyword evidence="1" id="KW-0472">Membrane</keyword>
<dbReference type="EMBL" id="JADGJQ010000033">
    <property type="protein sequence ID" value="KAJ3177447.1"/>
    <property type="molecule type" value="Genomic_DNA"/>
</dbReference>
<feature type="transmembrane region" description="Helical" evidence="1">
    <location>
        <begin position="317"/>
        <end position="341"/>
    </location>
</feature>
<name>A0AAD5XMH4_9FUNG</name>
<evidence type="ECO:0000313" key="2">
    <source>
        <dbReference type="EMBL" id="KAJ3177447.1"/>
    </source>
</evidence>
<keyword evidence="1" id="KW-1133">Transmembrane helix</keyword>
<organism evidence="2 3">
    <name type="scientific">Geranomyces variabilis</name>
    <dbReference type="NCBI Taxonomy" id="109894"/>
    <lineage>
        <taxon>Eukaryota</taxon>
        <taxon>Fungi</taxon>
        <taxon>Fungi incertae sedis</taxon>
        <taxon>Chytridiomycota</taxon>
        <taxon>Chytridiomycota incertae sedis</taxon>
        <taxon>Chytridiomycetes</taxon>
        <taxon>Spizellomycetales</taxon>
        <taxon>Powellomycetaceae</taxon>
        <taxon>Geranomyces</taxon>
    </lineage>
</organism>